<proteinExistence type="predicted"/>
<dbReference type="EMBL" id="JADBDY010000001">
    <property type="protein sequence ID" value="MBE1457869.1"/>
    <property type="molecule type" value="Genomic_DNA"/>
</dbReference>
<protein>
    <submittedName>
        <fullName evidence="1">Antitoxin component YwqK of YwqJK toxin-antitoxin module</fullName>
    </submittedName>
</protein>
<gene>
    <name evidence="1" type="ORF">H4W79_002083</name>
</gene>
<name>A0ABR9HFR4_9ACTN</name>
<reference evidence="1 2" key="1">
    <citation type="submission" date="2020-10" db="EMBL/GenBank/DDBJ databases">
        <title>Sequencing the genomes of 1000 actinobacteria strains.</title>
        <authorList>
            <person name="Klenk H.-P."/>
        </authorList>
    </citation>
    <scope>NUCLEOTIDE SEQUENCE [LARGE SCALE GENOMIC DNA]</scope>
    <source>
        <strain evidence="1 2">DSM 45157</strain>
    </source>
</reference>
<dbReference type="Proteomes" id="UP000598217">
    <property type="component" value="Unassembled WGS sequence"/>
</dbReference>
<dbReference type="RefSeq" id="WP_225942408.1">
    <property type="nucleotide sequence ID" value="NZ_BMXJ01000004.1"/>
</dbReference>
<accession>A0ABR9HFR4</accession>
<organism evidence="1 2">
    <name type="scientific">Nocardiopsis terrae</name>
    <dbReference type="NCBI Taxonomy" id="372655"/>
    <lineage>
        <taxon>Bacteria</taxon>
        <taxon>Bacillati</taxon>
        <taxon>Actinomycetota</taxon>
        <taxon>Actinomycetes</taxon>
        <taxon>Streptosporangiales</taxon>
        <taxon>Nocardiopsidaceae</taxon>
        <taxon>Nocardiopsis</taxon>
    </lineage>
</organism>
<evidence type="ECO:0000313" key="1">
    <source>
        <dbReference type="EMBL" id="MBE1457869.1"/>
    </source>
</evidence>
<sequence>MIWSPSGKLTLQGVHQDPYGPVGPWHEWDEQGRLLRETIYDALGNKIIHRELDENLNIV</sequence>
<comment type="caution">
    <text evidence="1">The sequence shown here is derived from an EMBL/GenBank/DDBJ whole genome shotgun (WGS) entry which is preliminary data.</text>
</comment>
<keyword evidence="2" id="KW-1185">Reference proteome</keyword>
<evidence type="ECO:0000313" key="2">
    <source>
        <dbReference type="Proteomes" id="UP000598217"/>
    </source>
</evidence>